<feature type="region of interest" description="Disordered" evidence="1">
    <location>
        <begin position="525"/>
        <end position="556"/>
    </location>
</feature>
<feature type="signal peptide" evidence="2">
    <location>
        <begin position="1"/>
        <end position="22"/>
    </location>
</feature>
<feature type="compositionally biased region" description="Low complexity" evidence="1">
    <location>
        <begin position="22"/>
        <end position="36"/>
    </location>
</feature>
<sequence>MASVVAAATLTTLASLFYASNSSNSSTNNNNSRNNSFAVQNAPSGVPPNDTKENDADDDDWQLSEQPRTYGETASRLAKIVRIGWTDALSILKIWRVDHLLAIRQLANRDCQDEIADAVINIGKGKRITTGAFRENITEHESLVANGERWDERLLRIRLALKYNKLLRRARDFETIRGRVDDSYQKILLHQIKPSTFKPAFVLFKDENVKSLLLVIRGTHSIRDSLTALTAHSSPHHALRPDGSGDVVVGYAHAGFLANARWLMKNATDELRKAREMNPNYDFMVVGHSLGGGVGVLLAQMLRDAQPEHFSDVRVIAFGCPSMLSEDLAANCAPWTTTLINRGDVVPLLSYSRAEDMREQIVKTSVEQKVLQRFLQTGRRVEGDAELGGLGIMGDEAAGTLAATFTDKDAAKRVLATAPKVCGVPIPCVGPRSPEKKTFASPDNEWNEAPPPQDVAVLPSPKISAGSNGGVAAPPLAATIASQSRNLLATTASAATKSARSVSSRLASLSVAMLLRCTAPRSQHKIKPSVAASSSKEEHKKQQELEIGTKSSSRMGGVAAHTQYGVGELDAAEEERISRESISEEMLDASEPEATERVLRLQSDRDIAKASEELLNAKMKISGENISPERLEESEKLEPMDDIEDPSETAAAMEVDDAEGTILAIESELKKRGEGAKNKDVGSGGGTKRKRTLHVPLFPAGKILHMIDLAAANRAEGLANEQPLLREAIPKDAPQHYALYTDVKREAYTALWLNKNMVSDHFIPRYESALTDICDQLRLDERKR</sequence>
<evidence type="ECO:0000313" key="4">
    <source>
        <dbReference type="EMBL" id="CCO17232.1"/>
    </source>
</evidence>
<dbReference type="InterPro" id="IPR002921">
    <property type="entry name" value="Fungal_lipase-type"/>
</dbReference>
<dbReference type="AlphaFoldDB" id="K8EGF2"/>
<protein>
    <recommendedName>
        <fullName evidence="3">Fungal lipase-type domain-containing protein</fullName>
    </recommendedName>
</protein>
<dbReference type="Proteomes" id="UP000198341">
    <property type="component" value="Chromosome 6"/>
</dbReference>
<evidence type="ECO:0000259" key="3">
    <source>
        <dbReference type="Pfam" id="PF01764"/>
    </source>
</evidence>
<name>K8EGF2_9CHLO</name>
<dbReference type="PANTHER" id="PTHR46023:SF6">
    <property type="entry name" value="LIPASE CLASS 3 FAMILY PROTEIN"/>
    <property type="match status" value="1"/>
</dbReference>
<feature type="domain" description="Fungal lipase-type" evidence="3">
    <location>
        <begin position="214"/>
        <end position="350"/>
    </location>
</feature>
<dbReference type="GeneID" id="19015387"/>
<evidence type="ECO:0000256" key="1">
    <source>
        <dbReference type="SAM" id="MobiDB-lite"/>
    </source>
</evidence>
<gene>
    <name evidence="4" type="ORF">Bathy06g04060</name>
</gene>
<keyword evidence="2" id="KW-0732">Signal</keyword>
<accession>K8EGF2</accession>
<dbReference type="KEGG" id="bpg:Bathy06g04060"/>
<keyword evidence="5" id="KW-1185">Reference proteome</keyword>
<evidence type="ECO:0000256" key="2">
    <source>
        <dbReference type="SAM" id="SignalP"/>
    </source>
</evidence>
<dbReference type="Gene3D" id="3.40.50.1820">
    <property type="entry name" value="alpha/beta hydrolase"/>
    <property type="match status" value="1"/>
</dbReference>
<dbReference type="GO" id="GO:0006629">
    <property type="term" value="P:lipid metabolic process"/>
    <property type="evidence" value="ECO:0007669"/>
    <property type="project" value="InterPro"/>
</dbReference>
<dbReference type="SUPFAM" id="SSF53474">
    <property type="entry name" value="alpha/beta-Hydrolases"/>
    <property type="match status" value="1"/>
</dbReference>
<proteinExistence type="predicted"/>
<reference evidence="4 5" key="1">
    <citation type="submission" date="2011-10" db="EMBL/GenBank/DDBJ databases">
        <authorList>
            <person name="Genoscope - CEA"/>
        </authorList>
    </citation>
    <scope>NUCLEOTIDE SEQUENCE [LARGE SCALE GENOMIC DNA]</scope>
    <source>
        <strain evidence="4 5">RCC 1105</strain>
    </source>
</reference>
<dbReference type="PANTHER" id="PTHR46023">
    <property type="entry name" value="LIPASE CLASS 3 PROTEIN-LIKE"/>
    <property type="match status" value="1"/>
</dbReference>
<feature type="region of interest" description="Disordered" evidence="1">
    <location>
        <begin position="432"/>
        <end position="454"/>
    </location>
</feature>
<organism evidence="4 5">
    <name type="scientific">Bathycoccus prasinos</name>
    <dbReference type="NCBI Taxonomy" id="41875"/>
    <lineage>
        <taxon>Eukaryota</taxon>
        <taxon>Viridiplantae</taxon>
        <taxon>Chlorophyta</taxon>
        <taxon>Mamiellophyceae</taxon>
        <taxon>Mamiellales</taxon>
        <taxon>Bathycoccaceae</taxon>
        <taxon>Bathycoccus</taxon>
    </lineage>
</organism>
<dbReference type="InterPro" id="IPR029058">
    <property type="entry name" value="AB_hydrolase_fold"/>
</dbReference>
<feature type="region of interest" description="Disordered" evidence="1">
    <location>
        <begin position="22"/>
        <end position="68"/>
    </location>
</feature>
<dbReference type="CDD" id="cd00519">
    <property type="entry name" value="Lipase_3"/>
    <property type="match status" value="1"/>
</dbReference>
<feature type="compositionally biased region" description="Basic and acidic residues" evidence="1">
    <location>
        <begin position="535"/>
        <end position="544"/>
    </location>
</feature>
<feature type="chain" id="PRO_5003917403" description="Fungal lipase-type domain-containing protein" evidence="2">
    <location>
        <begin position="23"/>
        <end position="784"/>
    </location>
</feature>
<dbReference type="OrthoDB" id="438440at2759"/>
<dbReference type="RefSeq" id="XP_007512632.1">
    <property type="nucleotide sequence ID" value="XM_007512570.1"/>
</dbReference>
<evidence type="ECO:0000313" key="5">
    <source>
        <dbReference type="Proteomes" id="UP000198341"/>
    </source>
</evidence>
<dbReference type="eggNOG" id="KOG2088">
    <property type="taxonomic scope" value="Eukaryota"/>
</dbReference>
<dbReference type="EMBL" id="FO082273">
    <property type="protein sequence ID" value="CCO17232.1"/>
    <property type="molecule type" value="Genomic_DNA"/>
</dbReference>
<dbReference type="Pfam" id="PF01764">
    <property type="entry name" value="Lipase_3"/>
    <property type="match status" value="1"/>
</dbReference>